<dbReference type="PANTHER" id="PTHR13847">
    <property type="entry name" value="SARCOSINE DEHYDROGENASE-RELATED"/>
    <property type="match status" value="1"/>
</dbReference>
<dbReference type="AlphaFoldDB" id="A0A382AQP5"/>
<dbReference type="InterPro" id="IPR036188">
    <property type="entry name" value="FAD/NAD-bd_sf"/>
</dbReference>
<evidence type="ECO:0000259" key="3">
    <source>
        <dbReference type="Pfam" id="PF01266"/>
    </source>
</evidence>
<dbReference type="InterPro" id="IPR006076">
    <property type="entry name" value="FAD-dep_OxRdtase"/>
</dbReference>
<evidence type="ECO:0000256" key="2">
    <source>
        <dbReference type="SAM" id="MobiDB-lite"/>
    </source>
</evidence>
<keyword evidence="1" id="KW-0560">Oxidoreductase</keyword>
<feature type="domain" description="FAD dependent oxidoreductase" evidence="3">
    <location>
        <begin position="30"/>
        <end position="411"/>
    </location>
</feature>
<evidence type="ECO:0000256" key="1">
    <source>
        <dbReference type="ARBA" id="ARBA00023002"/>
    </source>
</evidence>
<dbReference type="Pfam" id="PF01266">
    <property type="entry name" value="DAO"/>
    <property type="match status" value="1"/>
</dbReference>
<name>A0A382AQP5_9ZZZZ</name>
<feature type="region of interest" description="Disordered" evidence="2">
    <location>
        <begin position="1"/>
        <end position="23"/>
    </location>
</feature>
<reference evidence="4" key="1">
    <citation type="submission" date="2018-05" db="EMBL/GenBank/DDBJ databases">
        <authorList>
            <person name="Lanie J.A."/>
            <person name="Ng W.-L."/>
            <person name="Kazmierczak K.M."/>
            <person name="Andrzejewski T.M."/>
            <person name="Davidsen T.M."/>
            <person name="Wayne K.J."/>
            <person name="Tettelin H."/>
            <person name="Glass J.I."/>
            <person name="Rusch D."/>
            <person name="Podicherti R."/>
            <person name="Tsui H.-C.T."/>
            <person name="Winkler M.E."/>
        </authorList>
    </citation>
    <scope>NUCLEOTIDE SEQUENCE</scope>
</reference>
<dbReference type="GO" id="GO:0016491">
    <property type="term" value="F:oxidoreductase activity"/>
    <property type="evidence" value="ECO:0007669"/>
    <property type="project" value="UniProtKB-KW"/>
</dbReference>
<gene>
    <name evidence="4" type="ORF">METZ01_LOCUS156131</name>
</gene>
<accession>A0A382AQP5</accession>
<sequence>MSVPRPARIRRNPTLATGQQDTSDMDNRFDAVIIGAGIIGSAIGCGLARRGWHTLNVDRLETAGQGSTSSSVAIVRSHYSTLEGSALAWEGTQCWEDWRGHIGTDDPAGMAEFRQTGVLVLKTDGNDNLGKQIALSDALQIPYQEWSTETIQAKLPGWKFHRFGPPVLSDDPQFGQPTGSDLNGGVFFPRAGYCNDPRLAAHNLQAAAQAAGAEFRFNSTVSAIHTRDGRTEGLDLNGSETIRTPVIVNAAGPHSAKISALAGIADSSAIKTRVIRHEYVRLTRPDSPANKGAEFVTFDNDVCSYTRPDLGGTFLSGSEGTEAEGEQTQDPDDFDRNLSDAVMEPIYRLAQRIPSLGIPNNVSGIVDLWDVSDDWIPIYDCSDLAGFYLAVGTSGNQFKTAPAVGELMAELVSACEAGHDHDRDPVQFHLQRIDRSIGLEFFSRNRKINSTSSFSVMA</sequence>
<dbReference type="Gene3D" id="3.30.9.10">
    <property type="entry name" value="D-Amino Acid Oxidase, subunit A, domain 2"/>
    <property type="match status" value="1"/>
</dbReference>
<organism evidence="4">
    <name type="scientific">marine metagenome</name>
    <dbReference type="NCBI Taxonomy" id="408172"/>
    <lineage>
        <taxon>unclassified sequences</taxon>
        <taxon>metagenomes</taxon>
        <taxon>ecological metagenomes</taxon>
    </lineage>
</organism>
<dbReference type="EMBL" id="UINC01026220">
    <property type="protein sequence ID" value="SVB03277.1"/>
    <property type="molecule type" value="Genomic_DNA"/>
</dbReference>
<dbReference type="Gene3D" id="3.50.50.60">
    <property type="entry name" value="FAD/NAD(P)-binding domain"/>
    <property type="match status" value="1"/>
</dbReference>
<dbReference type="PANTHER" id="PTHR13847:SF287">
    <property type="entry name" value="FAD-DEPENDENT OXIDOREDUCTASE DOMAIN-CONTAINING PROTEIN 1"/>
    <property type="match status" value="1"/>
</dbReference>
<evidence type="ECO:0000313" key="4">
    <source>
        <dbReference type="EMBL" id="SVB03277.1"/>
    </source>
</evidence>
<protein>
    <recommendedName>
        <fullName evidence="3">FAD dependent oxidoreductase domain-containing protein</fullName>
    </recommendedName>
</protein>
<dbReference type="SUPFAM" id="SSF51905">
    <property type="entry name" value="FAD/NAD(P)-binding domain"/>
    <property type="match status" value="1"/>
</dbReference>
<proteinExistence type="predicted"/>
<dbReference type="GO" id="GO:0005737">
    <property type="term" value="C:cytoplasm"/>
    <property type="evidence" value="ECO:0007669"/>
    <property type="project" value="TreeGrafter"/>
</dbReference>